<evidence type="ECO:0000313" key="1">
    <source>
        <dbReference type="EMBL" id="HGI87685.1"/>
    </source>
</evidence>
<dbReference type="InterPro" id="IPR011044">
    <property type="entry name" value="Quino_amine_DH_bsu"/>
</dbReference>
<gene>
    <name evidence="1" type="ORF">ENV14_04755</name>
</gene>
<organism evidence="1">
    <name type="scientific">Ignisphaera aggregans</name>
    <dbReference type="NCBI Taxonomy" id="334771"/>
    <lineage>
        <taxon>Archaea</taxon>
        <taxon>Thermoproteota</taxon>
        <taxon>Thermoprotei</taxon>
        <taxon>Desulfurococcales</taxon>
        <taxon>Desulfurococcaceae</taxon>
        <taxon>Ignisphaera</taxon>
    </lineage>
</organism>
<accession>A0A7C4FEH8</accession>
<comment type="caution">
    <text evidence="1">The sequence shown here is derived from an EMBL/GenBank/DDBJ whole genome shotgun (WGS) entry which is preliminary data.</text>
</comment>
<dbReference type="EMBL" id="DTFF01000041">
    <property type="protein sequence ID" value="HGI87685.1"/>
    <property type="molecule type" value="Genomic_DNA"/>
</dbReference>
<proteinExistence type="predicted"/>
<dbReference type="SUPFAM" id="SSF50969">
    <property type="entry name" value="YVTN repeat-like/Quinoprotein amine dehydrogenase"/>
    <property type="match status" value="1"/>
</dbReference>
<name>A0A7C4FEH8_9CREN</name>
<protein>
    <submittedName>
        <fullName evidence="1">Uncharacterized protein</fullName>
    </submittedName>
</protein>
<dbReference type="AlphaFoldDB" id="A0A7C4FEH8"/>
<reference evidence="1" key="1">
    <citation type="journal article" date="2020" name="mSystems">
        <title>Genome- and Community-Level Interaction Insights into Carbon Utilization and Element Cycling Functions of Hydrothermarchaeota in Hydrothermal Sediment.</title>
        <authorList>
            <person name="Zhou Z."/>
            <person name="Liu Y."/>
            <person name="Xu W."/>
            <person name="Pan J."/>
            <person name="Luo Z.H."/>
            <person name="Li M."/>
        </authorList>
    </citation>
    <scope>NUCLEOTIDE SEQUENCE [LARGE SCALE GENOMIC DNA]</scope>
    <source>
        <strain evidence="1">SpSt-732</strain>
    </source>
</reference>
<sequence>MERGIYGFRGFKFRTLFYRHGYAVHYAEHIVDPRDGREKLVMADPHNKFSVVIYDVGKGVIEEELIVPGKSIPNPHIAHMLLEDISVIGGRAGDIVCADREGRWVLIDRDEKRVKWSLSLEDTAWPHDIVPTEGGFIVTDYGSGGEGGFVRKVGFNGATKWSLPMSGAAKVSRIFGSTASGIHSNSFGGDYIVTQNSDVGGVYEIDDDGRVVWKCPKSYGEANSVWLFKPHSAFRLGLAEAGGNLTIVGLEAGGGIVAIDYYCRPRWGVTSTYSHIPVLHYRPSTYGLLETTHVFPTLWGTIGAIDWRGYAGSAVIEIVEVPRTPLTWVLALGIDPGDGVWLDPPLEVLDREFVAMDLVNSGEAKVRWSLHVTRQPALIESKHSVKWQLYSSGIVEPGSVQSIELDNRRNMFTFARVYVEKVSGGRATLSIFVVWL</sequence>